<evidence type="ECO:0000313" key="4">
    <source>
        <dbReference type="Proteomes" id="UP001241603"/>
    </source>
</evidence>
<dbReference type="InterPro" id="IPR009273">
    <property type="entry name" value="DUF930"/>
</dbReference>
<dbReference type="RefSeq" id="WP_266351008.1">
    <property type="nucleotide sequence ID" value="NZ_JAPKNG010000007.1"/>
</dbReference>
<name>A0ABU0HCU2_9HYPH</name>
<evidence type="ECO:0008006" key="5">
    <source>
        <dbReference type="Google" id="ProtNLM"/>
    </source>
</evidence>
<keyword evidence="4" id="KW-1185">Reference proteome</keyword>
<keyword evidence="2" id="KW-0472">Membrane</keyword>
<organism evidence="3 4">
    <name type="scientific">Kaistia dalseonensis</name>
    <dbReference type="NCBI Taxonomy" id="410840"/>
    <lineage>
        <taxon>Bacteria</taxon>
        <taxon>Pseudomonadati</taxon>
        <taxon>Pseudomonadota</taxon>
        <taxon>Alphaproteobacteria</taxon>
        <taxon>Hyphomicrobiales</taxon>
        <taxon>Kaistiaceae</taxon>
        <taxon>Kaistia</taxon>
    </lineage>
</organism>
<dbReference type="EMBL" id="JAUSVO010000007">
    <property type="protein sequence ID" value="MDQ0440131.1"/>
    <property type="molecule type" value="Genomic_DNA"/>
</dbReference>
<comment type="caution">
    <text evidence="3">The sequence shown here is derived from an EMBL/GenBank/DDBJ whole genome shotgun (WGS) entry which is preliminary data.</text>
</comment>
<reference evidence="3 4" key="1">
    <citation type="submission" date="2023-07" db="EMBL/GenBank/DDBJ databases">
        <title>Genomic Encyclopedia of Type Strains, Phase IV (KMG-IV): sequencing the most valuable type-strain genomes for metagenomic binning, comparative biology and taxonomic classification.</title>
        <authorList>
            <person name="Goeker M."/>
        </authorList>
    </citation>
    <scope>NUCLEOTIDE SEQUENCE [LARGE SCALE GENOMIC DNA]</scope>
    <source>
        <strain evidence="3 4">B6-8</strain>
    </source>
</reference>
<gene>
    <name evidence="3" type="ORF">QO014_004544</name>
</gene>
<evidence type="ECO:0000313" key="3">
    <source>
        <dbReference type="EMBL" id="MDQ0440131.1"/>
    </source>
</evidence>
<feature type="transmembrane region" description="Helical" evidence="2">
    <location>
        <begin position="24"/>
        <end position="43"/>
    </location>
</feature>
<sequence>MQPFPRAAPQPTDDPTDTADRLRWSIAAALCLHALLIVVLALLPAERPPPSLPEGSVAVSIVTPGEFDSLVPPRLKATETQPPADNAAQPSDAMKPATQLYSDQMLADPRSRQAREALPHLAPDERIIQLCNIEALAQIHSADAARFQPDIVVAYAMAELKLSDHAMEADGGAFRSKRQWYAIGYRCAVTPDLAKVVSFALHIGKPIPRREWASHELTIDDEPAD</sequence>
<proteinExistence type="predicted"/>
<dbReference type="Pfam" id="PF06059">
    <property type="entry name" value="DUF930"/>
    <property type="match status" value="1"/>
</dbReference>
<dbReference type="Proteomes" id="UP001241603">
    <property type="component" value="Unassembled WGS sequence"/>
</dbReference>
<keyword evidence="2" id="KW-1133">Transmembrane helix</keyword>
<feature type="region of interest" description="Disordered" evidence="1">
    <location>
        <begin position="70"/>
        <end position="93"/>
    </location>
</feature>
<accession>A0ABU0HCU2</accession>
<evidence type="ECO:0000256" key="2">
    <source>
        <dbReference type="SAM" id="Phobius"/>
    </source>
</evidence>
<evidence type="ECO:0000256" key="1">
    <source>
        <dbReference type="SAM" id="MobiDB-lite"/>
    </source>
</evidence>
<protein>
    <recommendedName>
        <fullName evidence="5">DUF930 domain-containing protein</fullName>
    </recommendedName>
</protein>
<keyword evidence="2" id="KW-0812">Transmembrane</keyword>